<dbReference type="GeneID" id="83057432"/>
<dbReference type="PANTHER" id="PTHR34374">
    <property type="entry name" value="LARGE RIBOSOMAL RNA SUBUNIT ACCUMULATION PROTEIN YCED HOMOLOG 1, CHLOROPLASTIC"/>
    <property type="match status" value="1"/>
</dbReference>
<dbReference type="InterPro" id="IPR003772">
    <property type="entry name" value="YceD"/>
</dbReference>
<dbReference type="AlphaFoldDB" id="A0A1B2I410"/>
<dbReference type="OrthoDB" id="9790372at2"/>
<protein>
    <recommendedName>
        <fullName evidence="3">Metal-binding protein</fullName>
    </recommendedName>
</protein>
<dbReference type="RefSeq" id="WP_066744110.1">
    <property type="nucleotide sequence ID" value="NZ_CALCLR010000023.1"/>
</dbReference>
<reference evidence="1" key="1">
    <citation type="submission" date="2016-08" db="EMBL/GenBank/DDBJ databases">
        <title>Complete genome of Cloacibacillus porcorum.</title>
        <authorList>
            <person name="Looft T."/>
            <person name="Bayles D.O."/>
            <person name="Alt D.P."/>
        </authorList>
    </citation>
    <scope>NUCLEOTIDE SEQUENCE [LARGE SCALE GENOMIC DNA]</scope>
    <source>
        <strain evidence="1">CL-84</strain>
    </source>
</reference>
<sequence>MEKYLEEAPKSWKYRLVLAAVPKDGAPYEDSFSVHIDRPVSYWDQIYTFLSDPQVRVDAYRSEGRVLVTVSLRTEVSVPCARCLEPARTEVGGELRYIFSLRRDEQQREKAEESKDGEEEIIILDSWEDEIDLGQLIWEVLITALPGAVLCSPDCLGLCPQCGANLNLGPCGCKKESRDPRFDVLRNFVEDSGK</sequence>
<evidence type="ECO:0000313" key="1">
    <source>
        <dbReference type="EMBL" id="ANZ44706.1"/>
    </source>
</evidence>
<evidence type="ECO:0000313" key="2">
    <source>
        <dbReference type="Proteomes" id="UP000093044"/>
    </source>
</evidence>
<dbReference type="STRING" id="1197717.BED41_06150"/>
<dbReference type="KEGG" id="cpor:BED41_06150"/>
<gene>
    <name evidence="1" type="ORF">BED41_06150</name>
</gene>
<dbReference type="PANTHER" id="PTHR34374:SF1">
    <property type="entry name" value="LARGE RIBOSOMAL RNA SUBUNIT ACCUMULATION PROTEIN YCED HOMOLOG 1, CHLOROPLASTIC"/>
    <property type="match status" value="1"/>
</dbReference>
<organism evidence="1 2">
    <name type="scientific">Cloacibacillus porcorum</name>
    <dbReference type="NCBI Taxonomy" id="1197717"/>
    <lineage>
        <taxon>Bacteria</taxon>
        <taxon>Thermotogati</taxon>
        <taxon>Synergistota</taxon>
        <taxon>Synergistia</taxon>
        <taxon>Synergistales</taxon>
        <taxon>Synergistaceae</taxon>
        <taxon>Cloacibacillus</taxon>
    </lineage>
</organism>
<dbReference type="Proteomes" id="UP000093044">
    <property type="component" value="Chromosome"/>
</dbReference>
<keyword evidence="2" id="KW-1185">Reference proteome</keyword>
<dbReference type="Pfam" id="PF02620">
    <property type="entry name" value="YceD"/>
    <property type="match status" value="1"/>
</dbReference>
<proteinExistence type="predicted"/>
<dbReference type="EMBL" id="CP016757">
    <property type="protein sequence ID" value="ANZ44706.1"/>
    <property type="molecule type" value="Genomic_DNA"/>
</dbReference>
<evidence type="ECO:0008006" key="3">
    <source>
        <dbReference type="Google" id="ProtNLM"/>
    </source>
</evidence>
<accession>A0A1B2I410</accession>
<name>A0A1B2I410_9BACT</name>